<dbReference type="RefSeq" id="WP_136579349.1">
    <property type="nucleotide sequence ID" value="NZ_STFF01000006.1"/>
</dbReference>
<protein>
    <recommendedName>
        <fullName evidence="4">Lipoprotein</fullName>
    </recommendedName>
</protein>
<evidence type="ECO:0000256" key="1">
    <source>
        <dbReference type="SAM" id="MobiDB-lite"/>
    </source>
</evidence>
<dbReference type="OrthoDB" id="1350443at2"/>
<sequence length="280" mass="31416">MKILIGSSIFLIIVIVIACSTAYKATDFSVRDVNSVTENWPANTKDASTVLIGKFGLPDEVTSSSLVWNNKGVWKKTVLMRDGIPHDFPVPHTDYLMQTINYKVPVEKYTDLARYDGSVIVERTRGTLSARCDREEMNFLSLNLAHDIITGKKTVDEARDYYARAALQFKEGSTGVTGRTTDPTARTTDPAERRTDTTARTTDPAERRTDTAVRRTEPIDRTDTTMARRTDSIERRAETTERRTDLKEGGIDPYLQGLQFTIPQGDTGDRDVPANRTKMN</sequence>
<name>A0A4S8HLC3_9BACT</name>
<dbReference type="Proteomes" id="UP000306918">
    <property type="component" value="Unassembled WGS sequence"/>
</dbReference>
<comment type="caution">
    <text evidence="2">The sequence shown here is derived from an EMBL/GenBank/DDBJ whole genome shotgun (WGS) entry which is preliminary data.</text>
</comment>
<accession>A0A4S8HLC3</accession>
<feature type="region of interest" description="Disordered" evidence="1">
    <location>
        <begin position="173"/>
        <end position="280"/>
    </location>
</feature>
<reference evidence="2 3" key="1">
    <citation type="submission" date="2019-04" db="EMBL/GenBank/DDBJ databases">
        <title>Niastella caeni sp. nov., isolated from activated sludge.</title>
        <authorList>
            <person name="Sheng M."/>
        </authorList>
    </citation>
    <scope>NUCLEOTIDE SEQUENCE [LARGE SCALE GENOMIC DNA]</scope>
    <source>
        <strain evidence="2 3">HX-2-15</strain>
    </source>
</reference>
<proteinExistence type="predicted"/>
<feature type="compositionally biased region" description="Low complexity" evidence="1">
    <location>
        <begin position="179"/>
        <end position="188"/>
    </location>
</feature>
<dbReference type="PROSITE" id="PS51257">
    <property type="entry name" value="PROKAR_LIPOPROTEIN"/>
    <property type="match status" value="1"/>
</dbReference>
<organism evidence="2 3">
    <name type="scientific">Niastella caeni</name>
    <dbReference type="NCBI Taxonomy" id="2569763"/>
    <lineage>
        <taxon>Bacteria</taxon>
        <taxon>Pseudomonadati</taxon>
        <taxon>Bacteroidota</taxon>
        <taxon>Chitinophagia</taxon>
        <taxon>Chitinophagales</taxon>
        <taxon>Chitinophagaceae</taxon>
        <taxon>Niastella</taxon>
    </lineage>
</organism>
<dbReference type="EMBL" id="STFF01000006">
    <property type="protein sequence ID" value="THU36110.1"/>
    <property type="molecule type" value="Genomic_DNA"/>
</dbReference>
<feature type="compositionally biased region" description="Basic and acidic residues" evidence="1">
    <location>
        <begin position="189"/>
        <end position="250"/>
    </location>
</feature>
<keyword evidence="3" id="KW-1185">Reference proteome</keyword>
<evidence type="ECO:0000313" key="2">
    <source>
        <dbReference type="EMBL" id="THU36110.1"/>
    </source>
</evidence>
<dbReference type="SUPFAM" id="SSF57997">
    <property type="entry name" value="Tropomyosin"/>
    <property type="match status" value="1"/>
</dbReference>
<gene>
    <name evidence="2" type="ORF">FAM09_22260</name>
</gene>
<evidence type="ECO:0000313" key="3">
    <source>
        <dbReference type="Proteomes" id="UP000306918"/>
    </source>
</evidence>
<evidence type="ECO:0008006" key="4">
    <source>
        <dbReference type="Google" id="ProtNLM"/>
    </source>
</evidence>
<dbReference type="AlphaFoldDB" id="A0A4S8HLC3"/>